<dbReference type="InterPro" id="IPR017868">
    <property type="entry name" value="Filamin/ABP280_repeat-like"/>
</dbReference>
<dbReference type="EMBL" id="VNIQ01000001">
    <property type="protein sequence ID" value="TYQ07649.1"/>
    <property type="molecule type" value="Genomic_DNA"/>
</dbReference>
<gene>
    <name evidence="2" type="ORF">FNL38_10113</name>
</gene>
<reference evidence="2" key="1">
    <citation type="submission" date="2019-07" db="EMBL/GenBank/DDBJ databases">
        <title>Genomic Encyclopedia of Type Strains, Phase IV (KMG-IV): sequencing the most valuable type-strain genomes for metagenomic binning, comparative biology and taxonomic classification.</title>
        <authorList>
            <person name="Goeker M."/>
        </authorList>
    </citation>
    <scope>NUCLEOTIDE SEQUENCE</scope>
    <source>
        <strain evidence="2">DSM 44596</strain>
    </source>
</reference>
<dbReference type="PROSITE" id="PS50194">
    <property type="entry name" value="FILAMIN_REPEAT"/>
    <property type="match status" value="1"/>
</dbReference>
<dbReference type="AlphaFoldDB" id="A0A652YVE6"/>
<evidence type="ECO:0000313" key="2">
    <source>
        <dbReference type="EMBL" id="TYQ07649.1"/>
    </source>
</evidence>
<accession>A0A652YVE6</accession>
<protein>
    <submittedName>
        <fullName evidence="2">Uncharacterized protein DUF1214</fullName>
    </submittedName>
</protein>
<dbReference type="Pfam" id="PF06742">
    <property type="entry name" value="DUF1214"/>
    <property type="match status" value="1"/>
</dbReference>
<organism evidence="2">
    <name type="scientific">Nocardia globerula</name>
    <dbReference type="NCBI Taxonomy" id="1818"/>
    <lineage>
        <taxon>Bacteria</taxon>
        <taxon>Bacillati</taxon>
        <taxon>Actinomycetota</taxon>
        <taxon>Actinomycetes</taxon>
        <taxon>Mycobacteriales</taxon>
        <taxon>Nocardiaceae</taxon>
        <taxon>Nocardia</taxon>
    </lineage>
</organism>
<evidence type="ECO:0000259" key="1">
    <source>
        <dbReference type="Pfam" id="PF06742"/>
    </source>
</evidence>
<feature type="domain" description="DUF1214" evidence="1">
    <location>
        <begin position="121"/>
        <end position="209"/>
    </location>
</feature>
<name>A0A652YVE6_NOCGL</name>
<sequence length="431" mass="47740">MERMETSIEVNYVGALATPVQRDGEELTRRILETDTYRTAMRSVEMLYAADPQGSTPAGKATIGRAAHSLATAATQYAICSDPEIPMLMWGVTAPHEFQGLSSPRSGFGIENPDNVYRHTAVSGSSTYEIRGKINYPRPTEQHFELRDAIPGTTSLTAEGGIQLAGLHSDDIAVEADGSFVITLDAQPANGRTNHIRIPAKQDSFLIIRDLLDDWSTENVVRLDLVRTSGPAAREPRSLEQLTTRSVELLTQMAPFWLDYFNKYFYSEATNYVRPARLRPAGRGLSTGGWFDLNDGEALVVTVDPLGAASLGIQLSDPWGVAYEYIDRTSSLNTVQAEPNPNGTYSFVISREDPGAYNWLDPEGHNSGMVAVRWQSLPVNAPVELAIRRSEVVKLDQLRERLPAGTSFITAQQREHQQTFRASNFLRRYTD</sequence>
<comment type="caution">
    <text evidence="2">The sequence shown here is derived from an EMBL/GenBank/DDBJ whole genome shotgun (WGS) entry which is preliminary data.</text>
</comment>
<dbReference type="InterPro" id="IPR010621">
    <property type="entry name" value="DUF1214"/>
</dbReference>
<proteinExistence type="predicted"/>